<dbReference type="Proteomes" id="UP000838756">
    <property type="component" value="Unassembled WGS sequence"/>
</dbReference>
<dbReference type="EMBL" id="CAKXAJ010025638">
    <property type="protein sequence ID" value="CAH2242339.1"/>
    <property type="molecule type" value="Genomic_DNA"/>
</dbReference>
<protein>
    <submittedName>
        <fullName evidence="1">Jg19952 protein</fullName>
    </submittedName>
</protein>
<dbReference type="AlphaFoldDB" id="A0A8S4RYU1"/>
<sequence length="71" mass="8222">MPIKTESTAYKRPVRPVLIYESECYMRKSKRTENACYENEDGALGWGSFKVAEVRNRAVMGIQTKAPWYSE</sequence>
<accession>A0A8S4RYU1</accession>
<proteinExistence type="predicted"/>
<comment type="caution">
    <text evidence="1">The sequence shown here is derived from an EMBL/GenBank/DDBJ whole genome shotgun (WGS) entry which is preliminary data.</text>
</comment>
<reference evidence="1" key="1">
    <citation type="submission" date="2022-03" db="EMBL/GenBank/DDBJ databases">
        <authorList>
            <person name="Lindestad O."/>
        </authorList>
    </citation>
    <scope>NUCLEOTIDE SEQUENCE</scope>
</reference>
<name>A0A8S4RYU1_9NEOP</name>
<keyword evidence="2" id="KW-1185">Reference proteome</keyword>
<evidence type="ECO:0000313" key="2">
    <source>
        <dbReference type="Proteomes" id="UP000838756"/>
    </source>
</evidence>
<gene>
    <name evidence="1" type="primary">jg19952</name>
    <name evidence="1" type="ORF">PAEG_LOCUS18665</name>
</gene>
<evidence type="ECO:0000313" key="1">
    <source>
        <dbReference type="EMBL" id="CAH2242339.1"/>
    </source>
</evidence>
<organism evidence="1 2">
    <name type="scientific">Pararge aegeria aegeria</name>
    <dbReference type="NCBI Taxonomy" id="348720"/>
    <lineage>
        <taxon>Eukaryota</taxon>
        <taxon>Metazoa</taxon>
        <taxon>Ecdysozoa</taxon>
        <taxon>Arthropoda</taxon>
        <taxon>Hexapoda</taxon>
        <taxon>Insecta</taxon>
        <taxon>Pterygota</taxon>
        <taxon>Neoptera</taxon>
        <taxon>Endopterygota</taxon>
        <taxon>Lepidoptera</taxon>
        <taxon>Glossata</taxon>
        <taxon>Ditrysia</taxon>
        <taxon>Papilionoidea</taxon>
        <taxon>Nymphalidae</taxon>
        <taxon>Satyrinae</taxon>
        <taxon>Satyrini</taxon>
        <taxon>Parargina</taxon>
        <taxon>Pararge</taxon>
    </lineage>
</organism>